<reference evidence="1 2" key="1">
    <citation type="submission" date="2020-04" db="EMBL/GenBank/DDBJ databases">
        <authorList>
            <person name="De Canck E."/>
        </authorList>
    </citation>
    <scope>NUCLEOTIDE SEQUENCE [LARGE SCALE GENOMIC DNA]</scope>
    <source>
        <strain evidence="1 2">LMG 24238</strain>
    </source>
</reference>
<dbReference type="EMBL" id="CADIKC010000001">
    <property type="protein sequence ID" value="CAB3652698.1"/>
    <property type="molecule type" value="Genomic_DNA"/>
</dbReference>
<organism evidence="1 2">
    <name type="scientific">Paraburkholderia sediminicola</name>
    <dbReference type="NCBI Taxonomy" id="458836"/>
    <lineage>
        <taxon>Bacteria</taxon>
        <taxon>Pseudomonadati</taxon>
        <taxon>Pseudomonadota</taxon>
        <taxon>Betaproteobacteria</taxon>
        <taxon>Burkholderiales</taxon>
        <taxon>Burkholderiaceae</taxon>
        <taxon>Paraburkholderia</taxon>
    </lineage>
</organism>
<evidence type="ECO:0000313" key="1">
    <source>
        <dbReference type="EMBL" id="CAB3652698.1"/>
    </source>
</evidence>
<dbReference type="GeneID" id="97039879"/>
<keyword evidence="2" id="KW-1185">Reference proteome</keyword>
<gene>
    <name evidence="1" type="ORF">LMG24238_01231</name>
</gene>
<dbReference type="Proteomes" id="UP000494255">
    <property type="component" value="Unassembled WGS sequence"/>
</dbReference>
<protein>
    <recommendedName>
        <fullName evidence="3">Asp/Glu racemase</fullName>
    </recommendedName>
</protein>
<dbReference type="AlphaFoldDB" id="A0A6J5A412"/>
<proteinExistence type="predicted"/>
<name>A0A6J5A412_9BURK</name>
<sequence>MQNHDNPLEKETVRIVCLHTADSNIALFDAAARAAGFEALELTHVVRADLLAGAEQAGGLTEAIASQTREALLALTDNAHAVLLNCSTLGPSVNDALAAQAAPVPVLRADAALAQHAVESGGKVVVLCTVSTTLTPTTRLFAEAAMHTAAEVDVQLVSGAWDRFRADDTAGYLSMIATAADVAYENGADVVAFAQTSMAGAALLVAGEAKPLTTPAIALAAAVHAATLAA</sequence>
<accession>A0A6J5A412</accession>
<dbReference type="RefSeq" id="WP_246287420.1">
    <property type="nucleotide sequence ID" value="NZ_CADIKC010000001.1"/>
</dbReference>
<evidence type="ECO:0000313" key="2">
    <source>
        <dbReference type="Proteomes" id="UP000494255"/>
    </source>
</evidence>
<evidence type="ECO:0008006" key="3">
    <source>
        <dbReference type="Google" id="ProtNLM"/>
    </source>
</evidence>